<dbReference type="GO" id="GO:0005524">
    <property type="term" value="F:ATP binding"/>
    <property type="evidence" value="ECO:0007669"/>
    <property type="project" value="InterPro"/>
</dbReference>
<dbReference type="AlphaFoldDB" id="A0A1Y1Y733"/>
<dbReference type="InterPro" id="IPR000719">
    <property type="entry name" value="Prot_kinase_dom"/>
</dbReference>
<feature type="non-terminal residue" evidence="2">
    <location>
        <position position="1"/>
    </location>
</feature>
<protein>
    <recommendedName>
        <fullName evidence="1">Protein kinase domain-containing protein</fullName>
    </recommendedName>
</protein>
<gene>
    <name evidence="2" type="ORF">BCR34DRAFT_499676</name>
</gene>
<dbReference type="EMBL" id="MCFA01000327">
    <property type="protein sequence ID" value="ORX93817.1"/>
    <property type="molecule type" value="Genomic_DNA"/>
</dbReference>
<evidence type="ECO:0000313" key="2">
    <source>
        <dbReference type="EMBL" id="ORX93817.1"/>
    </source>
</evidence>
<evidence type="ECO:0000313" key="3">
    <source>
        <dbReference type="Proteomes" id="UP000193144"/>
    </source>
</evidence>
<dbReference type="PROSITE" id="PS50011">
    <property type="entry name" value="PROTEIN_KINASE_DOM"/>
    <property type="match status" value="1"/>
</dbReference>
<reference evidence="2 3" key="1">
    <citation type="submission" date="2016-07" db="EMBL/GenBank/DDBJ databases">
        <title>Pervasive Adenine N6-methylation of Active Genes in Fungi.</title>
        <authorList>
            <consortium name="DOE Joint Genome Institute"/>
            <person name="Mondo S.J."/>
            <person name="Dannebaum R.O."/>
            <person name="Kuo R.C."/>
            <person name="Labutti K."/>
            <person name="Haridas S."/>
            <person name="Kuo A."/>
            <person name="Salamov A."/>
            <person name="Ahrendt S.R."/>
            <person name="Lipzen A."/>
            <person name="Sullivan W."/>
            <person name="Andreopoulos W.B."/>
            <person name="Clum A."/>
            <person name="Lindquist E."/>
            <person name="Daum C."/>
            <person name="Ramamoorthy G.K."/>
            <person name="Gryganskyi A."/>
            <person name="Culley D."/>
            <person name="Magnuson J.K."/>
            <person name="James T.Y."/>
            <person name="O'Malley M.A."/>
            <person name="Stajich J.E."/>
            <person name="Spatafora J.W."/>
            <person name="Visel A."/>
            <person name="Grigoriev I.V."/>
        </authorList>
    </citation>
    <scope>NUCLEOTIDE SEQUENCE [LARGE SCALE GENOMIC DNA]</scope>
    <source>
        <strain evidence="2 3">CBS 115471</strain>
    </source>
</reference>
<dbReference type="GO" id="GO:0004672">
    <property type="term" value="F:protein kinase activity"/>
    <property type="evidence" value="ECO:0007669"/>
    <property type="project" value="InterPro"/>
</dbReference>
<evidence type="ECO:0000259" key="1">
    <source>
        <dbReference type="PROSITE" id="PS50011"/>
    </source>
</evidence>
<feature type="domain" description="Protein kinase" evidence="1">
    <location>
        <begin position="1"/>
        <end position="65"/>
    </location>
</feature>
<comment type="caution">
    <text evidence="2">The sequence shown here is derived from an EMBL/GenBank/DDBJ whole genome shotgun (WGS) entry which is preliminary data.</text>
</comment>
<dbReference type="OrthoDB" id="1668230at2759"/>
<organism evidence="2 3">
    <name type="scientific">Clohesyomyces aquaticus</name>
    <dbReference type="NCBI Taxonomy" id="1231657"/>
    <lineage>
        <taxon>Eukaryota</taxon>
        <taxon>Fungi</taxon>
        <taxon>Dikarya</taxon>
        <taxon>Ascomycota</taxon>
        <taxon>Pezizomycotina</taxon>
        <taxon>Dothideomycetes</taxon>
        <taxon>Pleosporomycetidae</taxon>
        <taxon>Pleosporales</taxon>
        <taxon>Lindgomycetaceae</taxon>
        <taxon>Clohesyomyces</taxon>
    </lineage>
</organism>
<name>A0A1Y1Y733_9PLEO</name>
<keyword evidence="3" id="KW-1185">Reference proteome</keyword>
<dbReference type="SUPFAM" id="SSF56112">
    <property type="entry name" value="Protein kinase-like (PK-like)"/>
    <property type="match status" value="1"/>
</dbReference>
<dbReference type="InterPro" id="IPR011009">
    <property type="entry name" value="Kinase-like_dom_sf"/>
</dbReference>
<dbReference type="Proteomes" id="UP000193144">
    <property type="component" value="Unassembled WGS sequence"/>
</dbReference>
<accession>A0A1Y1Y733</accession>
<proteinExistence type="predicted"/>
<sequence>QVTSALAFVYLISGIHVDLTCGNLCLDDSLRIKLLDFSGSLLDNLEPRVVVTASHRCPRNNFKLI</sequence>